<dbReference type="Proteomes" id="UP000029435">
    <property type="component" value="Unassembled WGS sequence"/>
</dbReference>
<proteinExistence type="predicted"/>
<sequence>MAPSLIGDNYAKDLFQLPSFPGGSFVSHTSCFILPDDVVILRLTETTYDSADYHHIAVVEEVAFTDPEFIASHIDDLRDNDGLEDSEIVDRIMVLEMEDEDKSEVIARFAYDNFSFIDPNGNPAEGKQIRGAYVTPERAGAGLAGQIYRHLTEVHKHLICDNTQTVYGAALWANTVRNVAGRVDIYNAAKHEYVEELGDGAKGVKGFIPWDIGKLNPSSLGKWQQYPFNPNIQQCYYLVLIISA</sequence>
<dbReference type="AlphaFoldDB" id="A0A0M2EZY3"/>
<evidence type="ECO:0000313" key="2">
    <source>
        <dbReference type="Proteomes" id="UP000029435"/>
    </source>
</evidence>
<dbReference type="OrthoDB" id="6556391at2"/>
<dbReference type="EMBL" id="JQOD01000003">
    <property type="protein sequence ID" value="KGA33105.1"/>
    <property type="molecule type" value="Genomic_DNA"/>
</dbReference>
<reference evidence="1 2" key="1">
    <citation type="submission" date="2014-08" db="EMBL/GenBank/DDBJ databases">
        <title>Genome sequences of NCPPB Pectobacterium isolates.</title>
        <authorList>
            <person name="Glover R.H."/>
            <person name="Sapp M."/>
            <person name="Elphinstone J."/>
        </authorList>
    </citation>
    <scope>NUCLEOTIDE SEQUENCE [LARGE SCALE GENOMIC DNA]</scope>
    <source>
        <strain evidence="1 2">LMG 21372</strain>
    </source>
</reference>
<organism evidence="1 2">
    <name type="scientific">Pectobacterium brasiliense</name>
    <dbReference type="NCBI Taxonomy" id="180957"/>
    <lineage>
        <taxon>Bacteria</taxon>
        <taxon>Pseudomonadati</taxon>
        <taxon>Pseudomonadota</taxon>
        <taxon>Gammaproteobacteria</taxon>
        <taxon>Enterobacterales</taxon>
        <taxon>Pectobacteriaceae</taxon>
        <taxon>Pectobacterium</taxon>
    </lineage>
</organism>
<comment type="caution">
    <text evidence="1">The sequence shown here is derived from an EMBL/GenBank/DDBJ whole genome shotgun (WGS) entry which is preliminary data.</text>
</comment>
<name>A0A0M2EZY3_9GAMM</name>
<protein>
    <submittedName>
        <fullName evidence="1">Uncharacterized protein</fullName>
    </submittedName>
</protein>
<dbReference type="RefSeq" id="WP_039316113.1">
    <property type="nucleotide sequence ID" value="NZ_JQOD01000003.1"/>
</dbReference>
<accession>A0A0M2EZY3</accession>
<evidence type="ECO:0000313" key="1">
    <source>
        <dbReference type="EMBL" id="KGA33105.1"/>
    </source>
</evidence>
<gene>
    <name evidence="1" type="ORF">KU74_14475</name>
</gene>